<comment type="caution">
    <text evidence="1">The sequence shown here is derived from an EMBL/GenBank/DDBJ whole genome shotgun (WGS) entry which is preliminary data.</text>
</comment>
<reference evidence="1" key="1">
    <citation type="submission" date="2022-10" db="EMBL/GenBank/DDBJ databases">
        <title>Culturing micro-colonial fungi from biological soil crusts in the Mojave desert and describing Neophaeococcomyces mojavensis, and introducing the new genera and species Taxawa tesnikishii.</title>
        <authorList>
            <person name="Kurbessoian T."/>
            <person name="Stajich J.E."/>
        </authorList>
    </citation>
    <scope>NUCLEOTIDE SEQUENCE</scope>
    <source>
        <strain evidence="1">JES_112</strain>
    </source>
</reference>
<sequence>MTDPRVALDWLRVLELESSFFNLLSTSYSQTQGQPEFAHSVPANILAYITTSINAHAMISAKDTQSTDQKASLTLLSPTSTPPSSSSQAEVNPINPLTNDTTTNITSCSRQIRRREQNRKAQQAFRRRKEEKLDCLKGEIEQLKNMLESLHQKNDSNSAGMFEAASPVETTTSTATVVKCHFCGSAIPIYAAQTQSNKCEDQDILCDEVYEQQDEVSLQACQEWWQYFASQGEEA</sequence>
<keyword evidence="2" id="KW-1185">Reference proteome</keyword>
<organism evidence="1 2">
    <name type="scientific">Neophaeococcomyces mojaviensis</name>
    <dbReference type="NCBI Taxonomy" id="3383035"/>
    <lineage>
        <taxon>Eukaryota</taxon>
        <taxon>Fungi</taxon>
        <taxon>Dikarya</taxon>
        <taxon>Ascomycota</taxon>
        <taxon>Pezizomycotina</taxon>
        <taxon>Eurotiomycetes</taxon>
        <taxon>Chaetothyriomycetidae</taxon>
        <taxon>Chaetothyriales</taxon>
        <taxon>Chaetothyriales incertae sedis</taxon>
        <taxon>Neophaeococcomyces</taxon>
    </lineage>
</organism>
<dbReference type="Proteomes" id="UP001172386">
    <property type="component" value="Unassembled WGS sequence"/>
</dbReference>
<dbReference type="EMBL" id="JAPDRQ010000053">
    <property type="protein sequence ID" value="KAJ9658262.1"/>
    <property type="molecule type" value="Genomic_DNA"/>
</dbReference>
<gene>
    <name evidence="1" type="ORF">H2198_003835</name>
</gene>
<accession>A0ACC3AAB9</accession>
<name>A0ACC3AAB9_9EURO</name>
<evidence type="ECO:0000313" key="1">
    <source>
        <dbReference type="EMBL" id="KAJ9658262.1"/>
    </source>
</evidence>
<protein>
    <submittedName>
        <fullName evidence="1">Uncharacterized protein</fullName>
    </submittedName>
</protein>
<proteinExistence type="predicted"/>
<evidence type="ECO:0000313" key="2">
    <source>
        <dbReference type="Proteomes" id="UP001172386"/>
    </source>
</evidence>